<dbReference type="Proteomes" id="UP001165186">
    <property type="component" value="Unassembled WGS sequence"/>
</dbReference>
<comment type="caution">
    <text evidence="1">The sequence shown here is derived from an EMBL/GenBank/DDBJ whole genome shotgun (WGS) entry which is preliminary data.</text>
</comment>
<accession>A0ACB5RWW1</accession>
<proteinExistence type="predicted"/>
<sequence>MMATVKHDSLNATFHGIVRGSVAQFRGIKYGRVPERFAAPEAVDGWDGKEVDAKQYGPKCPQQYFDVGHLLRLPEEVEVPRDEEDEFECLNLDVTIPAIADKRNGLLPVMVWIHDTSKMVEDSIKQSKPIVVVAMQYRLNIFAFGDGKGPKNLALKDQRLAIEWVRKHVAAFGGDPENVTIAGESAGAVYAHAHVVQNAPAKRAILMSGTLEMSPPRPLSQEGTIVAPLEAKLASVGSSLRTASAAEIIKALAEVNLVSMWIQQDPDEPDLSDWTKTGQVESLLIGDVEYEVRTRQKFGAQREPH</sequence>
<name>A0ACB5RWW1_9PEZI</name>
<evidence type="ECO:0000313" key="1">
    <source>
        <dbReference type="EMBL" id="GME24999.1"/>
    </source>
</evidence>
<organism evidence="1 2">
    <name type="scientific">Neofusicoccum parvum</name>
    <dbReference type="NCBI Taxonomy" id="310453"/>
    <lineage>
        <taxon>Eukaryota</taxon>
        <taxon>Fungi</taxon>
        <taxon>Dikarya</taxon>
        <taxon>Ascomycota</taxon>
        <taxon>Pezizomycotina</taxon>
        <taxon>Dothideomycetes</taxon>
        <taxon>Dothideomycetes incertae sedis</taxon>
        <taxon>Botryosphaeriales</taxon>
        <taxon>Botryosphaeriaceae</taxon>
        <taxon>Neofusicoccum</taxon>
    </lineage>
</organism>
<dbReference type="EMBL" id="BSXG01000016">
    <property type="protein sequence ID" value="GME24999.1"/>
    <property type="molecule type" value="Genomic_DNA"/>
</dbReference>
<reference evidence="1" key="1">
    <citation type="submission" date="2024-09" db="EMBL/GenBank/DDBJ databases">
        <title>Draft Genome Sequences of Neofusicoccum parvum.</title>
        <authorList>
            <person name="Ashida A."/>
            <person name="Camagna M."/>
            <person name="Tanaka A."/>
            <person name="Takemoto D."/>
        </authorList>
    </citation>
    <scope>NUCLEOTIDE SEQUENCE</scope>
    <source>
        <strain evidence="1">PPO83</strain>
    </source>
</reference>
<evidence type="ECO:0000313" key="2">
    <source>
        <dbReference type="Proteomes" id="UP001165186"/>
    </source>
</evidence>
<keyword evidence="2" id="KW-1185">Reference proteome</keyword>
<protein>
    <submittedName>
        <fullName evidence="1">Carboxylesterase</fullName>
    </submittedName>
</protein>
<gene>
    <name evidence="1" type="primary">g3687</name>
    <name evidence="1" type="ORF">NpPPO83_00003687</name>
</gene>